<dbReference type="EC" id="2.7.1.25" evidence="1 6"/>
<keyword evidence="5 6" id="KW-0067">ATP-binding</keyword>
<evidence type="ECO:0000256" key="1">
    <source>
        <dbReference type="ARBA" id="ARBA00012121"/>
    </source>
</evidence>
<evidence type="ECO:0000313" key="8">
    <source>
        <dbReference type="EMBL" id="CAK0759351.1"/>
    </source>
</evidence>
<dbReference type="NCBIfam" id="NF003013">
    <property type="entry name" value="PRK03846.1"/>
    <property type="match status" value="1"/>
</dbReference>
<dbReference type="InterPro" id="IPR059117">
    <property type="entry name" value="APS_kinase_dom"/>
</dbReference>
<keyword evidence="3 6" id="KW-0547">Nucleotide-binding</keyword>
<name>A0AAV1HZN4_9CHLO</name>
<evidence type="ECO:0000256" key="2">
    <source>
        <dbReference type="ARBA" id="ARBA00022679"/>
    </source>
</evidence>
<dbReference type="SUPFAM" id="SSF52540">
    <property type="entry name" value="P-loop containing nucleoside triphosphate hydrolases"/>
    <property type="match status" value="1"/>
</dbReference>
<sequence length="303" mass="33649">MVLQVPRMSLSSHNHSIEPLSQRCSWNHQRRLRSLTSRSIGACPAEEMLALGRAFSRKLPAREMSSAPAAQILTARDQHITWHDGGVTRGAKEALLNQRGCVVWFTGLSGSGKSTVACTLEHALYQRGIMTALLDGDNVRHGLNCNLGFCEASRAENIRRVGEVTKLFVESGIITLASFISPYRADRERVRQRMGSKDFIEVYMQVPLEVCESRDPKGLYKLARSGKIKCFTGIDDPYEVPEHPEIALNVNDAQGRRQSPEAMARIVLTYLEDHGYLRTPLSNNAVSSAGLGDRKLPVLDYSI</sequence>
<dbReference type="NCBIfam" id="TIGR00455">
    <property type="entry name" value="apsK"/>
    <property type="match status" value="1"/>
</dbReference>
<dbReference type="Proteomes" id="UP001314263">
    <property type="component" value="Unassembled WGS sequence"/>
</dbReference>
<dbReference type="CDD" id="cd02027">
    <property type="entry name" value="APSK"/>
    <property type="match status" value="1"/>
</dbReference>
<dbReference type="GO" id="GO:0000103">
    <property type="term" value="P:sulfate assimilation"/>
    <property type="evidence" value="ECO:0007669"/>
    <property type="project" value="InterPro"/>
</dbReference>
<comment type="function">
    <text evidence="6">Catalyzes the synthesis of activated sulfate.</text>
</comment>
<dbReference type="FunFam" id="3.40.50.300:FF:000212">
    <property type="entry name" value="Adenylyl-sulfate kinase"/>
    <property type="match status" value="1"/>
</dbReference>
<dbReference type="InterPro" id="IPR027417">
    <property type="entry name" value="P-loop_NTPase"/>
</dbReference>
<dbReference type="GO" id="GO:0005524">
    <property type="term" value="F:ATP binding"/>
    <property type="evidence" value="ECO:0007669"/>
    <property type="project" value="UniProtKB-KW"/>
</dbReference>
<keyword evidence="2 6" id="KW-0808">Transferase</keyword>
<keyword evidence="9" id="KW-1185">Reference proteome</keyword>
<comment type="pathway">
    <text evidence="6">Sulfur metabolism; hydrogen sulfide biosynthesis; sulfite from sulfate: step 2/3.</text>
</comment>
<dbReference type="InterPro" id="IPR002891">
    <property type="entry name" value="APS"/>
</dbReference>
<proteinExistence type="inferred from homology"/>
<evidence type="ECO:0000256" key="4">
    <source>
        <dbReference type="ARBA" id="ARBA00022777"/>
    </source>
</evidence>
<dbReference type="PANTHER" id="PTHR11055">
    <property type="entry name" value="BIFUNCTIONAL 3'-PHOSPHOADENOSINE 5'-PHOSPHOSULFATE SYNTHASE"/>
    <property type="match status" value="1"/>
</dbReference>
<dbReference type="HAMAP" id="MF_00065">
    <property type="entry name" value="Adenylyl_sulf_kinase"/>
    <property type="match status" value="1"/>
</dbReference>
<dbReference type="AlphaFoldDB" id="A0AAV1HZN4"/>
<gene>
    <name evidence="8" type="ORF">CVIRNUC_002691</name>
</gene>
<evidence type="ECO:0000256" key="3">
    <source>
        <dbReference type="ARBA" id="ARBA00022741"/>
    </source>
</evidence>
<organism evidence="8 9">
    <name type="scientific">Coccomyxa viridis</name>
    <dbReference type="NCBI Taxonomy" id="1274662"/>
    <lineage>
        <taxon>Eukaryota</taxon>
        <taxon>Viridiplantae</taxon>
        <taxon>Chlorophyta</taxon>
        <taxon>core chlorophytes</taxon>
        <taxon>Trebouxiophyceae</taxon>
        <taxon>Trebouxiophyceae incertae sedis</taxon>
        <taxon>Coccomyxaceae</taxon>
        <taxon>Coccomyxa</taxon>
    </lineage>
</organism>
<reference evidence="8 9" key="1">
    <citation type="submission" date="2023-10" db="EMBL/GenBank/DDBJ databases">
        <authorList>
            <person name="Maclean D."/>
            <person name="Macfadyen A."/>
        </authorList>
    </citation>
    <scope>NUCLEOTIDE SEQUENCE [LARGE SCALE GENOMIC DNA]</scope>
</reference>
<evidence type="ECO:0000259" key="7">
    <source>
        <dbReference type="Pfam" id="PF01583"/>
    </source>
</evidence>
<dbReference type="Gene3D" id="3.40.50.300">
    <property type="entry name" value="P-loop containing nucleotide triphosphate hydrolases"/>
    <property type="match status" value="1"/>
</dbReference>
<evidence type="ECO:0000256" key="6">
    <source>
        <dbReference type="RuleBase" id="RU004347"/>
    </source>
</evidence>
<dbReference type="PANTHER" id="PTHR11055:SF1">
    <property type="entry name" value="PAPS SYNTHETASE, ISOFORM D"/>
    <property type="match status" value="1"/>
</dbReference>
<evidence type="ECO:0000256" key="5">
    <source>
        <dbReference type="ARBA" id="ARBA00022840"/>
    </source>
</evidence>
<dbReference type="Pfam" id="PF01583">
    <property type="entry name" value="APS_kinase"/>
    <property type="match status" value="1"/>
</dbReference>
<comment type="caution">
    <text evidence="8">The sequence shown here is derived from an EMBL/GenBank/DDBJ whole genome shotgun (WGS) entry which is preliminary data.</text>
</comment>
<dbReference type="GO" id="GO:0004020">
    <property type="term" value="F:adenylylsulfate kinase activity"/>
    <property type="evidence" value="ECO:0007669"/>
    <property type="project" value="UniProtKB-EC"/>
</dbReference>
<keyword evidence="4 6" id="KW-0418">Kinase</keyword>
<comment type="similarity">
    <text evidence="6">Belongs to the APS kinase family.</text>
</comment>
<dbReference type="EMBL" id="CAUYUE010000003">
    <property type="protein sequence ID" value="CAK0759351.1"/>
    <property type="molecule type" value="Genomic_DNA"/>
</dbReference>
<accession>A0AAV1HZN4</accession>
<comment type="catalytic activity">
    <reaction evidence="6">
        <text>adenosine 5'-phosphosulfate + ATP = 3'-phosphoadenylyl sulfate + ADP + H(+)</text>
        <dbReference type="Rhea" id="RHEA:24152"/>
        <dbReference type="ChEBI" id="CHEBI:15378"/>
        <dbReference type="ChEBI" id="CHEBI:30616"/>
        <dbReference type="ChEBI" id="CHEBI:58243"/>
        <dbReference type="ChEBI" id="CHEBI:58339"/>
        <dbReference type="ChEBI" id="CHEBI:456216"/>
        <dbReference type="EC" id="2.7.1.25"/>
    </reaction>
</comment>
<evidence type="ECO:0000313" key="9">
    <source>
        <dbReference type="Proteomes" id="UP001314263"/>
    </source>
</evidence>
<feature type="domain" description="APS kinase" evidence="7">
    <location>
        <begin position="99"/>
        <end position="248"/>
    </location>
</feature>
<protein>
    <recommendedName>
        <fullName evidence="1 6">Adenylyl-sulfate kinase</fullName>
        <ecNumber evidence="1 6">2.7.1.25</ecNumber>
    </recommendedName>
</protein>